<keyword evidence="5" id="KW-0677">Repeat</keyword>
<keyword evidence="3" id="KW-0964">Secreted</keyword>
<keyword evidence="11" id="KW-1185">Reference proteome</keyword>
<keyword evidence="2" id="KW-0134">Cell wall</keyword>
<keyword evidence="4 9" id="KW-0732">Signal</keyword>
<proteinExistence type="predicted"/>
<dbReference type="Proteomes" id="UP000631114">
    <property type="component" value="Unassembled WGS sequence"/>
</dbReference>
<dbReference type="AlphaFoldDB" id="A0A835H3E3"/>
<evidence type="ECO:0000256" key="1">
    <source>
        <dbReference type="ARBA" id="ARBA00004191"/>
    </source>
</evidence>
<evidence type="ECO:0000313" key="10">
    <source>
        <dbReference type="EMBL" id="KAF9591510.1"/>
    </source>
</evidence>
<evidence type="ECO:0000256" key="7">
    <source>
        <dbReference type="ARBA" id="ARBA00023278"/>
    </source>
</evidence>
<evidence type="ECO:0000256" key="4">
    <source>
        <dbReference type="ARBA" id="ARBA00022729"/>
    </source>
</evidence>
<evidence type="ECO:0000256" key="9">
    <source>
        <dbReference type="SAM" id="SignalP"/>
    </source>
</evidence>
<evidence type="ECO:0000256" key="8">
    <source>
        <dbReference type="ARBA" id="ARBA00041871"/>
    </source>
</evidence>
<organism evidence="10 11">
    <name type="scientific">Coptis chinensis</name>
    <dbReference type="NCBI Taxonomy" id="261450"/>
    <lineage>
        <taxon>Eukaryota</taxon>
        <taxon>Viridiplantae</taxon>
        <taxon>Streptophyta</taxon>
        <taxon>Embryophyta</taxon>
        <taxon>Tracheophyta</taxon>
        <taxon>Spermatophyta</taxon>
        <taxon>Magnoliopsida</taxon>
        <taxon>Ranunculales</taxon>
        <taxon>Ranunculaceae</taxon>
        <taxon>Coptidoideae</taxon>
        <taxon>Coptis</taxon>
    </lineage>
</organism>
<sequence>MQASGCCLVFFLLFSSSLVSFSFALSGVEVSNIARRQLLTFRDRDGNLPDYYEYTVYVPFTFPNSRLRKAYISLQALKNSIFSDPFNTTGNWVGENVCAYTGVFCAPALDDESLNVVAGLDINHADIAGHLPAELGLLGDLALFHINSNRFCGIIPKSFSKLRLLYELDVSNNRFVGPFPDVVLDIPELTYLDLRYNDFEGSLPPALFNKKLDALFLNDNRFTGTIPENLGIRPRSLITFANNKFSGCIPSSIGKMTDLNEIIFLNNAFSGCLPPEIGLLKNVTVLDLGSNSMTGILPNSLLSLTTVV</sequence>
<evidence type="ECO:0000256" key="2">
    <source>
        <dbReference type="ARBA" id="ARBA00022512"/>
    </source>
</evidence>
<name>A0A835H3E3_9MAGN</name>
<dbReference type="OrthoDB" id="676979at2759"/>
<feature type="chain" id="PRO_5032703388" description="Cell wall hydroxyproline-rich glycoprotein" evidence="9">
    <location>
        <begin position="25"/>
        <end position="308"/>
    </location>
</feature>
<comment type="caution">
    <text evidence="10">The sequence shown here is derived from an EMBL/GenBank/DDBJ whole genome shotgun (WGS) entry which is preliminary data.</text>
</comment>
<dbReference type="PANTHER" id="PTHR32093:SF124">
    <property type="entry name" value="POLLEN-SPECIFIC LEUCINE-RICH REPEAT EXTENSIN-LIKE PROTEIN 1"/>
    <property type="match status" value="1"/>
</dbReference>
<dbReference type="InterPro" id="IPR032675">
    <property type="entry name" value="LRR_dom_sf"/>
</dbReference>
<comment type="subcellular location">
    <subcellularLocation>
        <location evidence="1">Secreted</location>
        <location evidence="1">Cell wall</location>
    </subcellularLocation>
</comment>
<protein>
    <recommendedName>
        <fullName evidence="8">Cell wall hydroxyproline-rich glycoprotein</fullName>
    </recommendedName>
</protein>
<evidence type="ECO:0000256" key="6">
    <source>
        <dbReference type="ARBA" id="ARBA00023180"/>
    </source>
</evidence>
<evidence type="ECO:0000313" key="11">
    <source>
        <dbReference type="Proteomes" id="UP000631114"/>
    </source>
</evidence>
<gene>
    <name evidence="10" type="ORF">IFM89_004564</name>
</gene>
<dbReference type="EMBL" id="JADFTS010000008">
    <property type="protein sequence ID" value="KAF9591510.1"/>
    <property type="molecule type" value="Genomic_DNA"/>
</dbReference>
<dbReference type="Pfam" id="PF13855">
    <property type="entry name" value="LRR_8"/>
    <property type="match status" value="1"/>
</dbReference>
<dbReference type="Gene3D" id="3.80.10.10">
    <property type="entry name" value="Ribonuclease Inhibitor"/>
    <property type="match status" value="2"/>
</dbReference>
<accession>A0A835H3E3</accession>
<dbReference type="SUPFAM" id="SSF52058">
    <property type="entry name" value="L domain-like"/>
    <property type="match status" value="1"/>
</dbReference>
<dbReference type="InterPro" id="IPR051582">
    <property type="entry name" value="LRR_extensin-like_regulator"/>
</dbReference>
<evidence type="ECO:0000256" key="3">
    <source>
        <dbReference type="ARBA" id="ARBA00022525"/>
    </source>
</evidence>
<dbReference type="InterPro" id="IPR001611">
    <property type="entry name" value="Leu-rich_rpt"/>
</dbReference>
<keyword evidence="6" id="KW-0325">Glycoprotein</keyword>
<dbReference type="Pfam" id="PF00560">
    <property type="entry name" value="LRR_1"/>
    <property type="match status" value="1"/>
</dbReference>
<reference evidence="10 11" key="1">
    <citation type="submission" date="2020-10" db="EMBL/GenBank/DDBJ databases">
        <title>The Coptis chinensis genome and diversification of protoberbering-type alkaloids.</title>
        <authorList>
            <person name="Wang B."/>
            <person name="Shu S."/>
            <person name="Song C."/>
            <person name="Liu Y."/>
        </authorList>
    </citation>
    <scope>NUCLEOTIDE SEQUENCE [LARGE SCALE GENOMIC DNA]</scope>
    <source>
        <strain evidence="10">HL-2020</strain>
        <tissue evidence="10">Leaf</tissue>
    </source>
</reference>
<dbReference type="PANTHER" id="PTHR32093">
    <property type="entry name" value="LEUCINE-RICH REPEAT EXTENSIN-LIKE PROTEIN 3-RELATED"/>
    <property type="match status" value="1"/>
</dbReference>
<dbReference type="FunFam" id="3.80.10.10:FF:000224">
    <property type="entry name" value="Leucine-rich repeat extensin-like protein 1"/>
    <property type="match status" value="1"/>
</dbReference>
<feature type="signal peptide" evidence="9">
    <location>
        <begin position="1"/>
        <end position="24"/>
    </location>
</feature>
<evidence type="ECO:0000256" key="5">
    <source>
        <dbReference type="ARBA" id="ARBA00022737"/>
    </source>
</evidence>
<keyword evidence="7" id="KW-0379">Hydroxylation</keyword>